<evidence type="ECO:0000313" key="2">
    <source>
        <dbReference type="Proteomes" id="UP000325787"/>
    </source>
</evidence>
<reference evidence="2" key="1">
    <citation type="journal article" date="2021" name="Curr. Microbiol.">
        <title>Complete genome of nocamycin-producing strain Saccharothrix syringae NRRL B-16468 reveals the biosynthetic potential for secondary metabolites.</title>
        <authorList>
            <person name="Mo X."/>
            <person name="Yang S."/>
        </authorList>
    </citation>
    <scope>NUCLEOTIDE SEQUENCE [LARGE SCALE GENOMIC DNA]</scope>
    <source>
        <strain evidence="2">ATCC 51364 / DSM 43886 / JCM 6844 / KCTC 9398 / NBRC 14523 / NRRL B-16468 / INA 2240</strain>
    </source>
</reference>
<gene>
    <name evidence="1" type="ORF">EKG83_41415</name>
</gene>
<name>A0A5Q0H9Z2_SACSY</name>
<keyword evidence="2" id="KW-1185">Reference proteome</keyword>
<proteinExistence type="predicted"/>
<dbReference type="KEGG" id="ssyi:EKG83_41415"/>
<dbReference type="InterPro" id="IPR035992">
    <property type="entry name" value="Ricin_B-like_lectins"/>
</dbReference>
<protein>
    <recommendedName>
        <fullName evidence="3">Ricin B lectin domain-containing protein</fullName>
    </recommendedName>
</protein>
<dbReference type="EMBL" id="CP034550">
    <property type="protein sequence ID" value="QFZ23041.1"/>
    <property type="molecule type" value="Genomic_DNA"/>
</dbReference>
<accession>A0A5Q0H9Z2</accession>
<sequence length="188" mass="19470">MNTETAPKGAGRAAGAGARPAHRLAACAATLVLALAGTVAVAPTARADDLPTGTFKLLTSQGGCADVEYVRSFWVAIRNNCATLDTGQQLVYDLLTKQIHALSNPGLCFESQAGLFGYALAMRACDNALPGQKWERYVVAAGGVYAVKPYNTPSAVLSTAAVDLGQALGVDAPVNPLAPAYTWTFTLL</sequence>
<evidence type="ECO:0000313" key="1">
    <source>
        <dbReference type="EMBL" id="QFZ23041.1"/>
    </source>
</evidence>
<organism evidence="1 2">
    <name type="scientific">Saccharothrix syringae</name>
    <name type="common">Nocardiopsis syringae</name>
    <dbReference type="NCBI Taxonomy" id="103733"/>
    <lineage>
        <taxon>Bacteria</taxon>
        <taxon>Bacillati</taxon>
        <taxon>Actinomycetota</taxon>
        <taxon>Actinomycetes</taxon>
        <taxon>Pseudonocardiales</taxon>
        <taxon>Pseudonocardiaceae</taxon>
        <taxon>Saccharothrix</taxon>
    </lineage>
</organism>
<dbReference type="SUPFAM" id="SSF50370">
    <property type="entry name" value="Ricin B-like lectins"/>
    <property type="match status" value="1"/>
</dbReference>
<dbReference type="Proteomes" id="UP000325787">
    <property type="component" value="Chromosome"/>
</dbReference>
<dbReference type="AlphaFoldDB" id="A0A5Q0H9Z2"/>
<dbReference type="PROSITE" id="PS50231">
    <property type="entry name" value="RICIN_B_LECTIN"/>
    <property type="match status" value="1"/>
</dbReference>
<evidence type="ECO:0008006" key="3">
    <source>
        <dbReference type="Google" id="ProtNLM"/>
    </source>
</evidence>
<dbReference type="RefSeq" id="WP_033432841.1">
    <property type="nucleotide sequence ID" value="NZ_CP034550.1"/>
</dbReference>